<protein>
    <submittedName>
        <fullName evidence="1">Uncharacterized protein</fullName>
    </submittedName>
</protein>
<evidence type="ECO:0000313" key="1">
    <source>
        <dbReference type="EMBL" id="LAA77097.1"/>
    </source>
</evidence>
<name>A0A2D4HYQ1_MICLE</name>
<accession>A0A2D4HYQ1</accession>
<reference evidence="1" key="1">
    <citation type="submission" date="2017-07" db="EMBL/GenBank/DDBJ databases">
        <authorList>
            <person name="Mikheyev A."/>
            <person name="Grau M."/>
        </authorList>
    </citation>
    <scope>NUCLEOTIDE SEQUENCE</scope>
    <source>
        <tissue evidence="1">Venom_gland</tissue>
    </source>
</reference>
<reference evidence="1" key="2">
    <citation type="submission" date="2017-11" db="EMBL/GenBank/DDBJ databases">
        <title>Coralsnake Venomics: Analyses of Venom Gland Transcriptomes and Proteomes of Six Brazilian Taxa.</title>
        <authorList>
            <person name="Aird S.D."/>
            <person name="Jorge da Silva N."/>
            <person name="Qiu L."/>
            <person name="Villar-Briones A."/>
            <person name="Aparecida-Saddi V."/>
            <person name="Campos-Telles M.P."/>
            <person name="Grau M."/>
            <person name="Mikheyev A.S."/>
        </authorList>
    </citation>
    <scope>NUCLEOTIDE SEQUENCE</scope>
    <source>
        <tissue evidence="1">Venom_gland</tissue>
    </source>
</reference>
<sequence length="118" mass="13997">MFLQLVKLTGIICASKIRKYMQKPIICTYFGTEAIICSWETSTCYNNYIAFLQNKMCAIPNYSVLEIYRLVIWHNFTIFLSLWSPRLNQIISYGTKEKIIRDKCCLLTPRYMEFIIEL</sequence>
<dbReference type="EMBL" id="IACK01069539">
    <property type="protein sequence ID" value="LAA77097.1"/>
    <property type="molecule type" value="Transcribed_RNA"/>
</dbReference>
<proteinExistence type="predicted"/>
<organism evidence="1">
    <name type="scientific">Micrurus lemniscatus lemniscatus</name>
    <dbReference type="NCBI Taxonomy" id="129467"/>
    <lineage>
        <taxon>Eukaryota</taxon>
        <taxon>Metazoa</taxon>
        <taxon>Chordata</taxon>
        <taxon>Craniata</taxon>
        <taxon>Vertebrata</taxon>
        <taxon>Euteleostomi</taxon>
        <taxon>Lepidosauria</taxon>
        <taxon>Squamata</taxon>
        <taxon>Bifurcata</taxon>
        <taxon>Unidentata</taxon>
        <taxon>Episquamata</taxon>
        <taxon>Toxicofera</taxon>
        <taxon>Serpentes</taxon>
        <taxon>Colubroidea</taxon>
        <taxon>Elapidae</taxon>
        <taxon>Elapinae</taxon>
        <taxon>Micrurus</taxon>
    </lineage>
</organism>
<dbReference type="AlphaFoldDB" id="A0A2D4HYQ1"/>